<dbReference type="OrthoDB" id="3383483at2"/>
<dbReference type="InterPro" id="IPR053824">
    <property type="entry name" value="DUF7010"/>
</dbReference>
<organism evidence="2 3">
    <name type="scientific">Deinococcus marmoris</name>
    <dbReference type="NCBI Taxonomy" id="249408"/>
    <lineage>
        <taxon>Bacteria</taxon>
        <taxon>Thermotogati</taxon>
        <taxon>Deinococcota</taxon>
        <taxon>Deinococci</taxon>
        <taxon>Deinococcales</taxon>
        <taxon>Deinococcaceae</taxon>
        <taxon>Deinococcus</taxon>
    </lineage>
</organism>
<keyword evidence="1" id="KW-0812">Transmembrane</keyword>
<name>A0A1U7P1V9_9DEIO</name>
<dbReference type="RefSeq" id="WP_075831067.1">
    <property type="nucleotide sequence ID" value="NZ_MSTI01000040.1"/>
</dbReference>
<reference evidence="2 3" key="1">
    <citation type="submission" date="2017-01" db="EMBL/GenBank/DDBJ databases">
        <title>Genome Analysis of Deinococcus marmoris KOPRI26562.</title>
        <authorList>
            <person name="Kim J.H."/>
            <person name="Oh H.-M."/>
        </authorList>
    </citation>
    <scope>NUCLEOTIDE SEQUENCE [LARGE SCALE GENOMIC DNA]</scope>
    <source>
        <strain evidence="2 3">KOPRI26562</strain>
    </source>
</reference>
<sequence length="179" mass="19195">MISAIDYLNALTTVNRHGFGFLLAYGLTWLVAALIWRTQGDRAGAYAALFQGMVALPLAFGLTALTAVGTRPEDPTMNMLSTYLATGQLMVLPLVIVLVMGRRYTLSAAILAATTAVHFLPYTWLYQTPIYLVMAVLLAIVIAMLIRLEDRRQQSSGALICAASGIILSLGAVAAFVVS</sequence>
<evidence type="ECO:0000313" key="2">
    <source>
        <dbReference type="EMBL" id="OLV19153.1"/>
    </source>
</evidence>
<evidence type="ECO:0000256" key="1">
    <source>
        <dbReference type="SAM" id="Phobius"/>
    </source>
</evidence>
<feature type="transmembrane region" description="Helical" evidence="1">
    <location>
        <begin position="80"/>
        <end position="99"/>
    </location>
</feature>
<accession>A0A1U7P1V9</accession>
<feature type="transmembrane region" description="Helical" evidence="1">
    <location>
        <begin position="48"/>
        <end position="68"/>
    </location>
</feature>
<feature type="transmembrane region" description="Helical" evidence="1">
    <location>
        <begin position="158"/>
        <end position="178"/>
    </location>
</feature>
<comment type="caution">
    <text evidence="2">The sequence shown here is derived from an EMBL/GenBank/DDBJ whole genome shotgun (WGS) entry which is preliminary data.</text>
</comment>
<proteinExistence type="predicted"/>
<dbReference type="EMBL" id="MSTI01000040">
    <property type="protein sequence ID" value="OLV19153.1"/>
    <property type="molecule type" value="Genomic_DNA"/>
</dbReference>
<dbReference type="AlphaFoldDB" id="A0A1U7P1V9"/>
<keyword evidence="1" id="KW-1133">Transmembrane helix</keyword>
<feature type="transmembrane region" description="Helical" evidence="1">
    <location>
        <begin position="130"/>
        <end position="146"/>
    </location>
</feature>
<protein>
    <submittedName>
        <fullName evidence="2">Uncharacterized protein</fullName>
    </submittedName>
</protein>
<dbReference type="STRING" id="249408.BOO71_0003535"/>
<keyword evidence="1" id="KW-0472">Membrane</keyword>
<feature type="transmembrane region" description="Helical" evidence="1">
    <location>
        <begin position="18"/>
        <end position="36"/>
    </location>
</feature>
<dbReference type="Pfam" id="PF22765">
    <property type="entry name" value="DUF7010"/>
    <property type="match status" value="1"/>
</dbReference>
<evidence type="ECO:0000313" key="3">
    <source>
        <dbReference type="Proteomes" id="UP000186607"/>
    </source>
</evidence>
<dbReference type="Proteomes" id="UP000186607">
    <property type="component" value="Unassembled WGS sequence"/>
</dbReference>
<feature type="transmembrane region" description="Helical" evidence="1">
    <location>
        <begin position="106"/>
        <end position="124"/>
    </location>
</feature>
<gene>
    <name evidence="2" type="ORF">BOO71_0003535</name>
</gene>
<keyword evidence="3" id="KW-1185">Reference proteome</keyword>